<dbReference type="OrthoDB" id="2924818at2759"/>
<dbReference type="Gene3D" id="3.10.490.10">
    <property type="entry name" value="Gamma-glutamyl cyclotransferase-like"/>
    <property type="match status" value="1"/>
</dbReference>
<organism evidence="1 2">
    <name type="scientific">Amorphotheca resinae ATCC 22711</name>
    <dbReference type="NCBI Taxonomy" id="857342"/>
    <lineage>
        <taxon>Eukaryota</taxon>
        <taxon>Fungi</taxon>
        <taxon>Dikarya</taxon>
        <taxon>Ascomycota</taxon>
        <taxon>Pezizomycotina</taxon>
        <taxon>Leotiomycetes</taxon>
        <taxon>Helotiales</taxon>
        <taxon>Amorphothecaceae</taxon>
        <taxon>Amorphotheca</taxon>
    </lineage>
</organism>
<protein>
    <submittedName>
        <fullName evidence="1">Uncharacterized protein</fullName>
    </submittedName>
</protein>
<dbReference type="AlphaFoldDB" id="A0A2T3BAQ9"/>
<proteinExistence type="predicted"/>
<reference evidence="1 2" key="1">
    <citation type="journal article" date="2018" name="New Phytol.">
        <title>Comparative genomics and transcriptomics depict ericoid mycorrhizal fungi as versatile saprotrophs and plant mutualists.</title>
        <authorList>
            <person name="Martino E."/>
            <person name="Morin E."/>
            <person name="Grelet G.A."/>
            <person name="Kuo A."/>
            <person name="Kohler A."/>
            <person name="Daghino S."/>
            <person name="Barry K.W."/>
            <person name="Cichocki N."/>
            <person name="Clum A."/>
            <person name="Dockter R.B."/>
            <person name="Hainaut M."/>
            <person name="Kuo R.C."/>
            <person name="LaButti K."/>
            <person name="Lindahl B.D."/>
            <person name="Lindquist E.A."/>
            <person name="Lipzen A."/>
            <person name="Khouja H.R."/>
            <person name="Magnuson J."/>
            <person name="Murat C."/>
            <person name="Ohm R.A."/>
            <person name="Singer S.W."/>
            <person name="Spatafora J.W."/>
            <person name="Wang M."/>
            <person name="Veneault-Fourrey C."/>
            <person name="Henrissat B."/>
            <person name="Grigoriev I.V."/>
            <person name="Martin F.M."/>
            <person name="Perotto S."/>
        </authorList>
    </citation>
    <scope>NUCLEOTIDE SEQUENCE [LARGE SCALE GENOMIC DNA]</scope>
    <source>
        <strain evidence="1 2">ATCC 22711</strain>
    </source>
</reference>
<evidence type="ECO:0000313" key="2">
    <source>
        <dbReference type="Proteomes" id="UP000241818"/>
    </source>
</evidence>
<sequence>MSSSHPSYSSGTNTFCRRLINLHANADSVLYLLKDHYLSFGPPLACSTIQARSPVVMGKDKRRAVKAEVENEAEGQATPRKKRVGTTITLEASRRSTRKITLTKKAHINKERLNNATTTATMSDNEVPYILAPQHPPPKLELSEPTVDHLEPPIKQSWSDSPDVEATVQGSQVVIKKKVWHEPTPVPEPPVTVMTSGAPDEMPESRAILSPSLSAANPVPTAANPVHTATNPIPTANNPSLAAVQVSTAQRVNRNPNTIDVGPMFHYFGYSNDLSPLYIEHLCPGSVFISVAKLPGFKWTIGTRGYPIIVPSPAPDALVYGMLYAIPNEFMDTLHARALKRGAIPTNITVDIYVKPPPSPSNFGWGYGALGQQHLRGQRVARVCVGDPDDADGVLLSGEKGDALIMRLNRGFVEAIMEGFPDEYVLEVFRKWIPYPKTPVGIIW</sequence>
<dbReference type="InterPro" id="IPR013024">
    <property type="entry name" value="GGCT-like"/>
</dbReference>
<dbReference type="InterPro" id="IPR036568">
    <property type="entry name" value="GGCT-like_sf"/>
</dbReference>
<dbReference type="InParanoid" id="A0A2T3BAQ9"/>
<dbReference type="CDD" id="cd06661">
    <property type="entry name" value="GGCT_like"/>
    <property type="match status" value="1"/>
</dbReference>
<evidence type="ECO:0000313" key="1">
    <source>
        <dbReference type="EMBL" id="PSS25413.1"/>
    </source>
</evidence>
<dbReference type="GeneID" id="36576672"/>
<accession>A0A2T3BAQ9</accession>
<dbReference type="RefSeq" id="XP_024724012.1">
    <property type="nucleotide sequence ID" value="XM_024868591.1"/>
</dbReference>
<gene>
    <name evidence="1" type="ORF">M430DRAFT_56173</name>
</gene>
<keyword evidence="2" id="KW-1185">Reference proteome</keyword>
<dbReference type="EMBL" id="KZ679007">
    <property type="protein sequence ID" value="PSS25413.1"/>
    <property type="molecule type" value="Genomic_DNA"/>
</dbReference>
<name>A0A2T3BAQ9_AMORE</name>
<dbReference type="Proteomes" id="UP000241818">
    <property type="component" value="Unassembled WGS sequence"/>
</dbReference>
<dbReference type="SUPFAM" id="SSF110857">
    <property type="entry name" value="Gamma-glutamyl cyclotransferase-like"/>
    <property type="match status" value="1"/>
</dbReference>